<evidence type="ECO:0000313" key="1">
    <source>
        <dbReference type="EnsemblFungi" id="FOXG_15811P0"/>
    </source>
</evidence>
<dbReference type="Proteomes" id="UP000002489">
    <property type="component" value="Unassembled WGS sequence"/>
</dbReference>
<accession>A0A0D2YHL5</accession>
<evidence type="ECO:0000313" key="2">
    <source>
        <dbReference type="Proteomes" id="UP000002489"/>
    </source>
</evidence>
<reference evidence="2" key="1">
    <citation type="journal article" date="2012" name="Mol. Plant Microbe Interact.">
        <title>A highly conserved effector in Fusarium oxysporum is required for full virulence on Arabidopsis.</title>
        <authorList>
            <person name="Thatcher L.F."/>
            <person name="Gardiner D.M."/>
            <person name="Kazan K."/>
            <person name="Manners J."/>
        </authorList>
    </citation>
    <scope>NUCLEOTIDE SEQUENCE [LARGE SCALE GENOMIC DNA]</scope>
    <source>
        <strain evidence="2">Fo5176</strain>
    </source>
</reference>
<protein>
    <submittedName>
        <fullName evidence="1">Uncharacterized protein</fullName>
    </submittedName>
</protein>
<reference evidence="1" key="2">
    <citation type="submission" date="2025-08" db="UniProtKB">
        <authorList>
            <consortium name="EnsemblFungi"/>
        </authorList>
    </citation>
    <scope>IDENTIFICATION</scope>
    <source>
        <strain evidence="1">4287 / CBS 123668 / FGSC 9935 / NRRL 34936</strain>
    </source>
</reference>
<dbReference type="AlphaFoldDB" id="A0A0D2YHL5"/>
<proteinExistence type="predicted"/>
<organism evidence="1 2">
    <name type="scientific">Fusarium oxysporum (strain Fo5176)</name>
    <name type="common">Fusarium vascular wilt</name>
    <dbReference type="NCBI Taxonomy" id="660025"/>
    <lineage>
        <taxon>Eukaryota</taxon>
        <taxon>Fungi</taxon>
        <taxon>Dikarya</taxon>
        <taxon>Ascomycota</taxon>
        <taxon>Pezizomycotina</taxon>
        <taxon>Sordariomycetes</taxon>
        <taxon>Hypocreomycetidae</taxon>
        <taxon>Hypocreales</taxon>
        <taxon>Nectriaceae</taxon>
        <taxon>Fusarium</taxon>
        <taxon>Fusarium oxysporum species complex</taxon>
    </lineage>
</organism>
<name>A0A0D2YHL5_FUSOF</name>
<sequence length="151" mass="16142">MYGSQCLTANRANSNFRHELIEGNTPPSVAVRPLGDSILDPGGNMQSQLIIPRFPKLVEMCLCLPAGDSSAQHSPDLAMLAVFWHFALSVSRHQAVSKELAVKTVRSKRCSNTLGTVPVFVSKGGPSKSTDELGYGVQSVGVDRICKGQSS</sequence>
<dbReference type="EnsemblFungi" id="FOXG_15811T0">
    <property type="protein sequence ID" value="FOXG_15811P0"/>
    <property type="gene ID" value="FOXG_15811"/>
</dbReference>